<dbReference type="EMBL" id="KE504211">
    <property type="protein sequence ID" value="EPS95263.1"/>
    <property type="molecule type" value="Genomic_DNA"/>
</dbReference>
<accession>S8DVQ3</accession>
<dbReference type="OrthoDB" id="3364132at2759"/>
<protein>
    <submittedName>
        <fullName evidence="1">Uncharacterized protein</fullName>
    </submittedName>
</protein>
<dbReference type="STRING" id="743788.S8DVQ3"/>
<dbReference type="Proteomes" id="UP000015241">
    <property type="component" value="Unassembled WGS sequence"/>
</dbReference>
<organism evidence="1 2">
    <name type="scientific">Fomitopsis schrenkii</name>
    <name type="common">Brown rot fungus</name>
    <dbReference type="NCBI Taxonomy" id="2126942"/>
    <lineage>
        <taxon>Eukaryota</taxon>
        <taxon>Fungi</taxon>
        <taxon>Dikarya</taxon>
        <taxon>Basidiomycota</taxon>
        <taxon>Agaricomycotina</taxon>
        <taxon>Agaricomycetes</taxon>
        <taxon>Polyporales</taxon>
        <taxon>Fomitopsis</taxon>
    </lineage>
</organism>
<reference evidence="1 2" key="1">
    <citation type="journal article" date="2012" name="Science">
        <title>The Paleozoic origin of enzymatic lignin decomposition reconstructed from 31 fungal genomes.</title>
        <authorList>
            <person name="Floudas D."/>
            <person name="Binder M."/>
            <person name="Riley R."/>
            <person name="Barry K."/>
            <person name="Blanchette R.A."/>
            <person name="Henrissat B."/>
            <person name="Martinez A.T."/>
            <person name="Otillar R."/>
            <person name="Spatafora J.W."/>
            <person name="Yadav J.S."/>
            <person name="Aerts A."/>
            <person name="Benoit I."/>
            <person name="Boyd A."/>
            <person name="Carlson A."/>
            <person name="Copeland A."/>
            <person name="Coutinho P.M."/>
            <person name="de Vries R.P."/>
            <person name="Ferreira P."/>
            <person name="Findley K."/>
            <person name="Foster B."/>
            <person name="Gaskell J."/>
            <person name="Glotzer D."/>
            <person name="Gorecki P."/>
            <person name="Heitman J."/>
            <person name="Hesse C."/>
            <person name="Hori C."/>
            <person name="Igarashi K."/>
            <person name="Jurgens J.A."/>
            <person name="Kallen N."/>
            <person name="Kersten P."/>
            <person name="Kohler A."/>
            <person name="Kuees U."/>
            <person name="Kumar T.K.A."/>
            <person name="Kuo A."/>
            <person name="LaButti K."/>
            <person name="Larrondo L.F."/>
            <person name="Lindquist E."/>
            <person name="Ling A."/>
            <person name="Lombard V."/>
            <person name="Lucas S."/>
            <person name="Lundell T."/>
            <person name="Martin R."/>
            <person name="McLaughlin D.J."/>
            <person name="Morgenstern I."/>
            <person name="Morin E."/>
            <person name="Murat C."/>
            <person name="Nagy L.G."/>
            <person name="Nolan M."/>
            <person name="Ohm R.A."/>
            <person name="Patyshakuliyeva A."/>
            <person name="Rokas A."/>
            <person name="Ruiz-Duenas F.J."/>
            <person name="Sabat G."/>
            <person name="Salamov A."/>
            <person name="Samejima M."/>
            <person name="Schmutz J."/>
            <person name="Slot J.C."/>
            <person name="St John F."/>
            <person name="Stenlid J."/>
            <person name="Sun H."/>
            <person name="Sun S."/>
            <person name="Syed K."/>
            <person name="Tsang A."/>
            <person name="Wiebenga A."/>
            <person name="Young D."/>
            <person name="Pisabarro A."/>
            <person name="Eastwood D.C."/>
            <person name="Martin F."/>
            <person name="Cullen D."/>
            <person name="Grigoriev I.V."/>
            <person name="Hibbett D.S."/>
        </authorList>
    </citation>
    <scope>NUCLEOTIDE SEQUENCE</scope>
    <source>
        <strain evidence="2">FP-58527</strain>
    </source>
</reference>
<proteinExistence type="predicted"/>
<gene>
    <name evidence="1" type="ORF">FOMPIDRAFT_92812</name>
</gene>
<dbReference type="HOGENOM" id="CLU_060356_3_1_1"/>
<evidence type="ECO:0000313" key="1">
    <source>
        <dbReference type="EMBL" id="EPS95263.1"/>
    </source>
</evidence>
<dbReference type="AlphaFoldDB" id="S8DVQ3"/>
<dbReference type="InParanoid" id="S8DVQ3"/>
<evidence type="ECO:0000313" key="2">
    <source>
        <dbReference type="Proteomes" id="UP000015241"/>
    </source>
</evidence>
<sequence>MDHEAVVLHESAKKIGTHCVSVGEMKASPAEPLKRVHHIDSGANPYITFHFRYGPREMLRAQAIDVGPKPLVAQPPAVAEASTFALGFRRTGSVIKAPSSRHTDISSGSLGRRLEAVKPHVLKDEPDEDSDSDACLRAIQAQMRTLPEQLDCIQAQMRTLQEQLDCIESKKKQSGRYGSAKRERSPIRAIHSNGAIIDLTDD</sequence>
<name>S8DVQ3_FOMSC</name>
<keyword evidence="2" id="KW-1185">Reference proteome</keyword>